<gene>
    <name evidence="1" type="ORF">OG835_34700</name>
</gene>
<accession>A0ACD4ZTZ2</accession>
<keyword evidence="2" id="KW-1185">Reference proteome</keyword>
<dbReference type="EMBL" id="CP109109">
    <property type="protein sequence ID" value="WSC01654.1"/>
    <property type="molecule type" value="Genomic_DNA"/>
</dbReference>
<name>A0ACD4ZTZ2_9ACTN</name>
<evidence type="ECO:0000313" key="1">
    <source>
        <dbReference type="EMBL" id="WSC01654.1"/>
    </source>
</evidence>
<dbReference type="Proteomes" id="UP001348369">
    <property type="component" value="Chromosome"/>
</dbReference>
<protein>
    <submittedName>
        <fullName evidence="1">Phosphotransferase</fullName>
    </submittedName>
</protein>
<evidence type="ECO:0000313" key="2">
    <source>
        <dbReference type="Proteomes" id="UP001348369"/>
    </source>
</evidence>
<proteinExistence type="predicted"/>
<organism evidence="1 2">
    <name type="scientific">Streptomyces scopuliridis</name>
    <dbReference type="NCBI Taxonomy" id="452529"/>
    <lineage>
        <taxon>Bacteria</taxon>
        <taxon>Bacillati</taxon>
        <taxon>Actinomycetota</taxon>
        <taxon>Actinomycetes</taxon>
        <taxon>Kitasatosporales</taxon>
        <taxon>Streptomycetaceae</taxon>
        <taxon>Streptomyces</taxon>
    </lineage>
</organism>
<reference evidence="1" key="1">
    <citation type="submission" date="2022-10" db="EMBL/GenBank/DDBJ databases">
        <title>The complete genomes of actinobacterial strains from the NBC collection.</title>
        <authorList>
            <person name="Joergensen T.S."/>
            <person name="Alvarez Arevalo M."/>
            <person name="Sterndorff E.B."/>
            <person name="Faurdal D."/>
            <person name="Vuksanovic O."/>
            <person name="Mourched A.-S."/>
            <person name="Charusanti P."/>
            <person name="Shaw S."/>
            <person name="Blin K."/>
            <person name="Weber T."/>
        </authorList>
    </citation>
    <scope>NUCLEOTIDE SEQUENCE</scope>
    <source>
        <strain evidence="1">NBC 01771</strain>
    </source>
</reference>
<sequence>MSGGQRHTEPVDVHLILRRESADGPQVLLSRRAGQVYAAGLWHLPSGHLDGPHEDVVTALIREAREETGVVIDPADVRSAVTVHHRSPGGASRTGHFFEVRRWKGEPEIAEPDVCDAMDWAPLHTLPAQMVAYCRAGLDAYSAGARLAVHFQLPGDTIVFDPCADRLRIVPDVSGQASGARPDAAVVEFAEQAVGRIAQWTDTSWAREESRVWRVHGVQGGTWYVKVHQNERFHRREVRGLRTWARELGAAAPRLVAADETLRAVVLTAVPGRPLHGTVLAPERERAVFQRVGVLARRIHQASPPRPAPAGRGPAVAKADRHLAGARSHLLPGDEEFVRELVRQAEDLPPLEWVETHGDFQLRNILATRDAADETGDREVFVAVIDLERSEPGPAVRDLVRLSDAWAGRPDLFEAFLAGYGRSLTAAEQARLVIDAALDSVSGIAYGAAHGDPELVERGRRTLARLRAEHRAALSPTGDAP</sequence>